<organism evidence="2 3">
    <name type="scientific">Megasphaera micronuciformis F0359</name>
    <dbReference type="NCBI Taxonomy" id="706434"/>
    <lineage>
        <taxon>Bacteria</taxon>
        <taxon>Bacillati</taxon>
        <taxon>Bacillota</taxon>
        <taxon>Negativicutes</taxon>
        <taxon>Veillonellales</taxon>
        <taxon>Veillonellaceae</taxon>
        <taxon>Megasphaera</taxon>
    </lineage>
</organism>
<evidence type="ECO:0000313" key="3">
    <source>
        <dbReference type="Proteomes" id="UP000003195"/>
    </source>
</evidence>
<accession>E2ZCS8</accession>
<dbReference type="AlphaFoldDB" id="E2ZCS8"/>
<dbReference type="OrthoDB" id="4213751at2"/>
<dbReference type="EMBL" id="AECS01000037">
    <property type="protein sequence ID" value="EFQ03849.1"/>
    <property type="molecule type" value="Genomic_DNA"/>
</dbReference>
<sequence length="183" mass="19681">MAKEYYELHVAGCTRQLPILNVTDSLAIAGFVILGDTELTVNTAKELAAKLPAEADMIMTAETKGIPLAAEMARILGMPHYIVARKSIKAYMENPLIVDDESITTKGKQILCLSDADVELIKNKKIVIVDDVISTGGSLKALEELAEKAGAEVIGKAAILAEGDAGKRTDIIFLEKLPLFEAR</sequence>
<keyword evidence="3" id="KW-1185">Reference proteome</keyword>
<evidence type="ECO:0000259" key="1">
    <source>
        <dbReference type="Pfam" id="PF00156"/>
    </source>
</evidence>
<dbReference type="Gene3D" id="3.40.50.2020">
    <property type="match status" value="1"/>
</dbReference>
<comment type="caution">
    <text evidence="2">The sequence shown here is derived from an EMBL/GenBank/DDBJ whole genome shotgun (WGS) entry which is preliminary data.</text>
</comment>
<reference evidence="2 3" key="1">
    <citation type="submission" date="2010-08" db="EMBL/GenBank/DDBJ databases">
        <authorList>
            <person name="Weinstock G."/>
            <person name="Sodergren E."/>
            <person name="Clifton S."/>
            <person name="Fulton L."/>
            <person name="Fulton B."/>
            <person name="Courtney L."/>
            <person name="Fronick C."/>
            <person name="Harrison M."/>
            <person name="Strong C."/>
            <person name="Farmer C."/>
            <person name="Delahaunty K."/>
            <person name="Markovic C."/>
            <person name="Hall O."/>
            <person name="Minx P."/>
            <person name="Tomlinson C."/>
            <person name="Mitreva M."/>
            <person name="Hou S."/>
            <person name="Chen J."/>
            <person name="Wollam A."/>
            <person name="Pepin K.H."/>
            <person name="Johnson M."/>
            <person name="Bhonagiri V."/>
            <person name="Zhang X."/>
            <person name="Suruliraj S."/>
            <person name="Warren W."/>
            <person name="Chinwalla A."/>
            <person name="Mardis E.R."/>
            <person name="Wilson R.K."/>
        </authorList>
    </citation>
    <scope>NUCLEOTIDE SEQUENCE [LARGE SCALE GENOMIC DNA]</scope>
    <source>
        <strain evidence="2 3">F0359</strain>
    </source>
</reference>
<keyword evidence="2" id="KW-0808">Transferase</keyword>
<dbReference type="GO" id="GO:0016740">
    <property type="term" value="F:transferase activity"/>
    <property type="evidence" value="ECO:0007669"/>
    <property type="project" value="UniProtKB-KW"/>
</dbReference>
<protein>
    <submittedName>
        <fullName evidence="2">Phosphoribosyl transferase domain protein</fullName>
    </submittedName>
</protein>
<dbReference type="CDD" id="cd06223">
    <property type="entry name" value="PRTases_typeI"/>
    <property type="match status" value="1"/>
</dbReference>
<dbReference type="PANTHER" id="PTHR43218">
    <property type="entry name" value="PHOSPHORIBOSYLTRANSFERASE-RELATED"/>
    <property type="match status" value="1"/>
</dbReference>
<dbReference type="HOGENOM" id="CLU_073912_1_0_9"/>
<dbReference type="STRING" id="706434.HMPREF9429_01032"/>
<name>E2ZCS8_9FIRM</name>
<dbReference type="Proteomes" id="UP000003195">
    <property type="component" value="Unassembled WGS sequence"/>
</dbReference>
<gene>
    <name evidence="2" type="ORF">HMPREF9429_01032</name>
</gene>
<dbReference type="RefSeq" id="WP_006942102.1">
    <property type="nucleotide sequence ID" value="NZ_GL538208.1"/>
</dbReference>
<feature type="domain" description="Phosphoribosyltransferase" evidence="1">
    <location>
        <begin position="45"/>
        <end position="169"/>
    </location>
</feature>
<dbReference type="PANTHER" id="PTHR43218:SF1">
    <property type="entry name" value="PHOSPHORIBOSYLTRANSFERASE"/>
    <property type="match status" value="1"/>
</dbReference>
<evidence type="ECO:0000313" key="2">
    <source>
        <dbReference type="EMBL" id="EFQ03849.1"/>
    </source>
</evidence>
<proteinExistence type="predicted"/>
<dbReference type="Pfam" id="PF00156">
    <property type="entry name" value="Pribosyltran"/>
    <property type="match status" value="1"/>
</dbReference>
<dbReference type="InterPro" id="IPR029057">
    <property type="entry name" value="PRTase-like"/>
</dbReference>
<dbReference type="SUPFAM" id="SSF53271">
    <property type="entry name" value="PRTase-like"/>
    <property type="match status" value="1"/>
</dbReference>
<dbReference type="eggNOG" id="COG0503">
    <property type="taxonomic scope" value="Bacteria"/>
</dbReference>
<dbReference type="NCBIfam" id="NF005592">
    <property type="entry name" value="PRK07322.1"/>
    <property type="match status" value="1"/>
</dbReference>
<dbReference type="InterPro" id="IPR000836">
    <property type="entry name" value="PRTase_dom"/>
</dbReference>